<protein>
    <recommendedName>
        <fullName evidence="3">N-acetyltransferase domain-containing protein</fullName>
    </recommendedName>
</protein>
<dbReference type="STRING" id="241244.ATY39_16230"/>
<keyword evidence="5" id="KW-1185">Reference proteome</keyword>
<dbReference type="EMBL" id="CP014806">
    <property type="protein sequence ID" value="AMX00789.1"/>
    <property type="molecule type" value="Genomic_DNA"/>
</dbReference>
<organism evidence="4 5">
    <name type="scientific">Rummeliibacillus stabekisii</name>
    <dbReference type="NCBI Taxonomy" id="241244"/>
    <lineage>
        <taxon>Bacteria</taxon>
        <taxon>Bacillati</taxon>
        <taxon>Bacillota</taxon>
        <taxon>Bacilli</taxon>
        <taxon>Bacillales</taxon>
        <taxon>Caryophanaceae</taxon>
        <taxon>Rummeliibacillus</taxon>
    </lineage>
</organism>
<dbReference type="PANTHER" id="PTHR43420:SF47">
    <property type="entry name" value="N-ACETYLTRANSFERASE DOMAIN-CONTAINING PROTEIN"/>
    <property type="match status" value="1"/>
</dbReference>
<dbReference type="AlphaFoldDB" id="A0A143HGD2"/>
<evidence type="ECO:0000259" key="3">
    <source>
        <dbReference type="PROSITE" id="PS51186"/>
    </source>
</evidence>
<keyword evidence="2" id="KW-0012">Acyltransferase</keyword>
<dbReference type="GO" id="GO:0016747">
    <property type="term" value="F:acyltransferase activity, transferring groups other than amino-acyl groups"/>
    <property type="evidence" value="ECO:0007669"/>
    <property type="project" value="InterPro"/>
</dbReference>
<accession>A0A143HGD2</accession>
<keyword evidence="1" id="KW-0808">Transferase</keyword>
<dbReference type="KEGG" id="rst:ATY39_16230"/>
<dbReference type="Proteomes" id="UP000076021">
    <property type="component" value="Chromosome"/>
</dbReference>
<feature type="domain" description="N-acetyltransferase" evidence="3">
    <location>
        <begin position="153"/>
        <end position="288"/>
    </location>
</feature>
<dbReference type="InterPro" id="IPR000182">
    <property type="entry name" value="GNAT_dom"/>
</dbReference>
<reference evidence="4 5" key="1">
    <citation type="journal article" date="2016" name="Genome Announc.">
        <title>Whole-Genome Sequence of Rummeliibacillus stabekisii Strain PP9 Isolated from Antarctic Soil.</title>
        <authorList>
            <person name="da Mota F.F."/>
            <person name="Vollu R.E."/>
            <person name="Jurelevicius D."/>
            <person name="Seldin L."/>
        </authorList>
    </citation>
    <scope>NUCLEOTIDE SEQUENCE [LARGE SCALE GENOMIC DNA]</scope>
    <source>
        <strain evidence="4 5">PP9</strain>
    </source>
</reference>
<proteinExistence type="predicted"/>
<dbReference type="Gene3D" id="3.40.630.30">
    <property type="match status" value="2"/>
</dbReference>
<evidence type="ECO:0000313" key="4">
    <source>
        <dbReference type="EMBL" id="AMX00789.1"/>
    </source>
</evidence>
<dbReference type="PROSITE" id="PS51186">
    <property type="entry name" value="GNAT"/>
    <property type="match status" value="2"/>
</dbReference>
<gene>
    <name evidence="4" type="ORF">ATY39_16230</name>
</gene>
<dbReference type="InterPro" id="IPR050680">
    <property type="entry name" value="YpeA/RimI_acetyltransf"/>
</dbReference>
<dbReference type="Pfam" id="PF00583">
    <property type="entry name" value="Acetyltransf_1"/>
    <property type="match status" value="2"/>
</dbReference>
<feature type="domain" description="N-acetyltransferase" evidence="3">
    <location>
        <begin position="10"/>
        <end position="162"/>
    </location>
</feature>
<evidence type="ECO:0000256" key="1">
    <source>
        <dbReference type="ARBA" id="ARBA00022679"/>
    </source>
</evidence>
<sequence>MDIYVMRATYPVDDETIQEVKDLLEASQELNKDLSLLMKEDLWKNAECKGFMILAYNEQDQLLGVLCASDMFGFNTYEWSIAVHPQFRRIGIGTAIFQAFANALLERGAMGDMAVAYHEEASALFLEKLGYDFSSAEATLQVLPQHHPENWNRTIRPYKEDDKNKVIALMQEGFSDLPEETEELIYYNTNTEGRMLYMVDELDESVATVTLAEERESLWITAFVVGEEHQKRGIGSEVLQWVRHKASEKGMESVLLDVEVENQNALRIYQNNDFTIIQQIDYFVKNNE</sequence>
<dbReference type="PANTHER" id="PTHR43420">
    <property type="entry name" value="ACETYLTRANSFERASE"/>
    <property type="match status" value="1"/>
</dbReference>
<name>A0A143HGD2_9BACL</name>
<dbReference type="CDD" id="cd04301">
    <property type="entry name" value="NAT_SF"/>
    <property type="match status" value="2"/>
</dbReference>
<dbReference type="OrthoDB" id="7163760at2"/>
<evidence type="ECO:0000313" key="5">
    <source>
        <dbReference type="Proteomes" id="UP000076021"/>
    </source>
</evidence>
<dbReference type="SUPFAM" id="SSF55729">
    <property type="entry name" value="Acyl-CoA N-acyltransferases (Nat)"/>
    <property type="match status" value="1"/>
</dbReference>
<evidence type="ECO:0000256" key="2">
    <source>
        <dbReference type="ARBA" id="ARBA00023315"/>
    </source>
</evidence>
<reference evidence="5" key="2">
    <citation type="submission" date="2016-03" db="EMBL/GenBank/DDBJ databases">
        <authorList>
            <person name="Seldin L."/>
        </authorList>
    </citation>
    <scope>NUCLEOTIDE SEQUENCE [LARGE SCALE GENOMIC DNA]</scope>
    <source>
        <strain evidence="5">PP9</strain>
    </source>
</reference>
<dbReference type="InterPro" id="IPR016181">
    <property type="entry name" value="Acyl_CoA_acyltransferase"/>
</dbReference>
<dbReference type="RefSeq" id="WP_066791539.1">
    <property type="nucleotide sequence ID" value="NZ_CP014806.1"/>
</dbReference>